<keyword evidence="9" id="KW-0460">Magnesium</keyword>
<dbReference type="EC" id="6.3.2.17" evidence="3"/>
<reference evidence="13 14" key="1">
    <citation type="submission" date="2015-09" db="EMBL/GenBank/DDBJ databases">
        <title>Draft genome of the parasitic nematode Teladorsagia circumcincta isolate WARC Sus (inbred).</title>
        <authorList>
            <person name="Mitreva M."/>
        </authorList>
    </citation>
    <scope>NUCLEOTIDE SEQUENCE [LARGE SCALE GENOMIC DNA]</scope>
    <source>
        <strain evidence="13 14">S</strain>
    </source>
</reference>
<dbReference type="GO" id="GO:0005739">
    <property type="term" value="C:mitochondrion"/>
    <property type="evidence" value="ECO:0007669"/>
    <property type="project" value="TreeGrafter"/>
</dbReference>
<evidence type="ECO:0000256" key="10">
    <source>
        <dbReference type="ARBA" id="ARBA00030592"/>
    </source>
</evidence>
<evidence type="ECO:0000256" key="8">
    <source>
        <dbReference type="ARBA" id="ARBA00022840"/>
    </source>
</evidence>
<protein>
    <recommendedName>
        <fullName evidence="3">tetrahydrofolate synthase</fullName>
        <ecNumber evidence="3">6.3.2.17</ecNumber>
    </recommendedName>
    <alternativeName>
        <fullName evidence="11">Folylpoly-gamma-glutamate synthetase</fullName>
    </alternativeName>
    <alternativeName>
        <fullName evidence="10">Tetrahydrofolylpolyglutamate synthase</fullName>
    </alternativeName>
</protein>
<dbReference type="NCBIfam" id="TIGR01499">
    <property type="entry name" value="folC"/>
    <property type="match status" value="1"/>
</dbReference>
<evidence type="ECO:0000256" key="3">
    <source>
        <dbReference type="ARBA" id="ARBA00013025"/>
    </source>
</evidence>
<dbReference type="PANTHER" id="PTHR11136:SF5">
    <property type="entry name" value="FOLYLPOLYGLUTAMATE SYNTHASE, MITOCHONDRIAL"/>
    <property type="match status" value="1"/>
</dbReference>
<evidence type="ECO:0000256" key="6">
    <source>
        <dbReference type="ARBA" id="ARBA00022723"/>
    </source>
</evidence>
<evidence type="ECO:0000256" key="2">
    <source>
        <dbReference type="ARBA" id="ARBA00008276"/>
    </source>
</evidence>
<accession>A0A2G9TMU2</accession>
<keyword evidence="14" id="KW-1185">Reference proteome</keyword>
<gene>
    <name evidence="13" type="ORF">TELCIR_19262</name>
</gene>
<dbReference type="OrthoDB" id="5212574at2759"/>
<evidence type="ECO:0000313" key="14">
    <source>
        <dbReference type="Proteomes" id="UP000230423"/>
    </source>
</evidence>
<organism evidence="13 14">
    <name type="scientific">Teladorsagia circumcincta</name>
    <name type="common">Brown stomach worm</name>
    <name type="synonym">Ostertagia circumcincta</name>
    <dbReference type="NCBI Taxonomy" id="45464"/>
    <lineage>
        <taxon>Eukaryota</taxon>
        <taxon>Metazoa</taxon>
        <taxon>Ecdysozoa</taxon>
        <taxon>Nematoda</taxon>
        <taxon>Chromadorea</taxon>
        <taxon>Rhabditida</taxon>
        <taxon>Rhabditina</taxon>
        <taxon>Rhabditomorpha</taxon>
        <taxon>Strongyloidea</taxon>
        <taxon>Trichostrongylidae</taxon>
        <taxon>Teladorsagia</taxon>
    </lineage>
</organism>
<keyword evidence="5" id="KW-0436">Ligase</keyword>
<dbReference type="SUPFAM" id="SSF53244">
    <property type="entry name" value="MurD-like peptide ligases, peptide-binding domain"/>
    <property type="match status" value="1"/>
</dbReference>
<evidence type="ECO:0000313" key="13">
    <source>
        <dbReference type="EMBL" id="PIO59281.1"/>
    </source>
</evidence>
<dbReference type="GO" id="GO:0005524">
    <property type="term" value="F:ATP binding"/>
    <property type="evidence" value="ECO:0007669"/>
    <property type="project" value="UniProtKB-KW"/>
</dbReference>
<evidence type="ECO:0000256" key="4">
    <source>
        <dbReference type="ARBA" id="ARBA00022563"/>
    </source>
</evidence>
<dbReference type="GO" id="GO:0006730">
    <property type="term" value="P:one-carbon metabolic process"/>
    <property type="evidence" value="ECO:0007669"/>
    <property type="project" value="UniProtKB-KW"/>
</dbReference>
<keyword evidence="8" id="KW-0067">ATP-binding</keyword>
<dbReference type="InterPro" id="IPR036615">
    <property type="entry name" value="Mur_ligase_C_dom_sf"/>
</dbReference>
<comment type="similarity">
    <text evidence="2">Belongs to the folylpolyglutamate synthase family.</text>
</comment>
<keyword evidence="6" id="KW-0479">Metal-binding</keyword>
<dbReference type="Proteomes" id="UP000230423">
    <property type="component" value="Unassembled WGS sequence"/>
</dbReference>
<dbReference type="InterPro" id="IPR001645">
    <property type="entry name" value="Folylpolyglutamate_synth"/>
</dbReference>
<sequence length="361" mass="40674">MESLLDEASEGMPPYFKFLTLLSFHVFLEECVDVAIVEVGIGGEHPLVCGISTLDIDHTTILGSTLPSIAWHKAGILKNGSPAIMSPASPDAFAVIEKRGLEREVDLKTAPPYESYSFATGTVSAGIDGEHQKINISLALQLARTWLKQMGHEVEVFPEAFENEWRIGEPFNVPQLVVEALESCQWPGRSQVIDTDRIRFYLDGAHTPKSMEMCSLWFGKTVKKMPRMKRVLVFQCTADRKPSTLLPYLAKHSFDYALFCPTALKVSPDMKSDLTNINQAPKEQMIRSQQCATVWKEIGTGVHLLITLESCTFELECLTSFKNMSSIRRSSSSTAYHPLFNALNVYLRRKLWMFWLQEVFI</sequence>
<dbReference type="SUPFAM" id="SSF53623">
    <property type="entry name" value="MurD-like peptide ligases, catalytic domain"/>
    <property type="match status" value="1"/>
</dbReference>
<evidence type="ECO:0000256" key="7">
    <source>
        <dbReference type="ARBA" id="ARBA00022741"/>
    </source>
</evidence>
<dbReference type="GO" id="GO:0046872">
    <property type="term" value="F:metal ion binding"/>
    <property type="evidence" value="ECO:0007669"/>
    <property type="project" value="UniProtKB-KW"/>
</dbReference>
<keyword evidence="4" id="KW-0554">One-carbon metabolism</keyword>
<dbReference type="PANTHER" id="PTHR11136">
    <property type="entry name" value="FOLYLPOLYGLUTAMATE SYNTHASE-RELATED"/>
    <property type="match status" value="1"/>
</dbReference>
<dbReference type="GO" id="GO:0005829">
    <property type="term" value="C:cytosol"/>
    <property type="evidence" value="ECO:0007669"/>
    <property type="project" value="TreeGrafter"/>
</dbReference>
<dbReference type="Gene3D" id="3.90.190.20">
    <property type="entry name" value="Mur ligase, C-terminal domain"/>
    <property type="match status" value="1"/>
</dbReference>
<proteinExistence type="inferred from homology"/>
<evidence type="ECO:0000256" key="1">
    <source>
        <dbReference type="ARBA" id="ARBA00005150"/>
    </source>
</evidence>
<evidence type="ECO:0000256" key="11">
    <source>
        <dbReference type="ARBA" id="ARBA00030876"/>
    </source>
</evidence>
<evidence type="ECO:0000256" key="12">
    <source>
        <dbReference type="ARBA" id="ARBA00047493"/>
    </source>
</evidence>
<comment type="pathway">
    <text evidence="1">Cofactor biosynthesis; tetrahydrofolylpolyglutamate biosynthesis.</text>
</comment>
<dbReference type="InterPro" id="IPR036565">
    <property type="entry name" value="Mur-like_cat_sf"/>
</dbReference>
<comment type="catalytic activity">
    <reaction evidence="12">
        <text>(6S)-5,6,7,8-tetrahydrofolyl-(gamma-L-Glu)(n) + L-glutamate + ATP = (6S)-5,6,7,8-tetrahydrofolyl-(gamma-L-Glu)(n+1) + ADP + phosphate + H(+)</text>
        <dbReference type="Rhea" id="RHEA:10580"/>
        <dbReference type="Rhea" id="RHEA-COMP:14738"/>
        <dbReference type="Rhea" id="RHEA-COMP:14740"/>
        <dbReference type="ChEBI" id="CHEBI:15378"/>
        <dbReference type="ChEBI" id="CHEBI:29985"/>
        <dbReference type="ChEBI" id="CHEBI:30616"/>
        <dbReference type="ChEBI" id="CHEBI:43474"/>
        <dbReference type="ChEBI" id="CHEBI:141005"/>
        <dbReference type="ChEBI" id="CHEBI:456216"/>
        <dbReference type="EC" id="6.3.2.17"/>
    </reaction>
</comment>
<dbReference type="EMBL" id="KZ358241">
    <property type="protein sequence ID" value="PIO59281.1"/>
    <property type="molecule type" value="Genomic_DNA"/>
</dbReference>
<evidence type="ECO:0000256" key="9">
    <source>
        <dbReference type="ARBA" id="ARBA00022842"/>
    </source>
</evidence>
<dbReference type="Gene3D" id="3.40.1190.10">
    <property type="entry name" value="Mur-like, catalytic domain"/>
    <property type="match status" value="1"/>
</dbReference>
<dbReference type="AlphaFoldDB" id="A0A2G9TMU2"/>
<dbReference type="GO" id="GO:0004326">
    <property type="term" value="F:tetrahydrofolylpolyglutamate synthase activity"/>
    <property type="evidence" value="ECO:0007669"/>
    <property type="project" value="UniProtKB-EC"/>
</dbReference>
<name>A0A2G9TMU2_TELCI</name>
<keyword evidence="7" id="KW-0547">Nucleotide-binding</keyword>
<evidence type="ECO:0000256" key="5">
    <source>
        <dbReference type="ARBA" id="ARBA00022598"/>
    </source>
</evidence>